<dbReference type="RefSeq" id="WP_073592892.1">
    <property type="nucleotide sequence ID" value="NZ_MRCE01000006.1"/>
</dbReference>
<feature type="domain" description="Response regulatory" evidence="2">
    <location>
        <begin position="11"/>
        <end position="136"/>
    </location>
</feature>
<dbReference type="Proteomes" id="UP000185860">
    <property type="component" value="Unassembled WGS sequence"/>
</dbReference>
<dbReference type="InterPro" id="IPR001789">
    <property type="entry name" value="Sig_transdc_resp-reg_receiver"/>
</dbReference>
<evidence type="ECO:0000313" key="3">
    <source>
        <dbReference type="EMBL" id="OKH39030.1"/>
    </source>
</evidence>
<dbReference type="OrthoDB" id="5510574at2"/>
<reference evidence="3 4" key="1">
    <citation type="submission" date="2016-11" db="EMBL/GenBank/DDBJ databases">
        <title>Draft Genome Sequences of Nine Cyanobacterial Strains from Diverse Habitats.</title>
        <authorList>
            <person name="Zhu T."/>
            <person name="Hou S."/>
            <person name="Lu X."/>
            <person name="Hess W.R."/>
        </authorList>
    </citation>
    <scope>NUCLEOTIDE SEQUENCE [LARGE SCALE GENOMIC DNA]</scope>
    <source>
        <strain evidence="3 4">IAM M-71</strain>
    </source>
</reference>
<proteinExistence type="predicted"/>
<accession>A0A1U7IP37</accession>
<protein>
    <submittedName>
        <fullName evidence="3">Response regulator</fullName>
    </submittedName>
</protein>
<dbReference type="Gene3D" id="3.40.50.2300">
    <property type="match status" value="1"/>
</dbReference>
<dbReference type="Pfam" id="PF00072">
    <property type="entry name" value="Response_reg"/>
    <property type="match status" value="1"/>
</dbReference>
<dbReference type="PANTHER" id="PTHR44520:SF2">
    <property type="entry name" value="RESPONSE REGULATOR RCP1"/>
    <property type="match status" value="1"/>
</dbReference>
<sequence length="148" mass="16851">MSSSLSYRPIEILLVEDSPSDANLTIREFNKAKIANNLHWVENGEDAMEYLRCQGEYTNAPRPDLILLDLNLPGMDGREVLAEVKADEKLKRIPIVILTTSTDEEDVLRSYNLNANCYVTKPIDIHQFIHLIQLINEFWLAAVKLPGE</sequence>
<name>A0A1U7IP37_9CYAN</name>
<comment type="caution">
    <text evidence="3">The sequence shown here is derived from an EMBL/GenBank/DDBJ whole genome shotgun (WGS) entry which is preliminary data.</text>
</comment>
<dbReference type="EMBL" id="MRCE01000006">
    <property type="protein sequence ID" value="OKH39030.1"/>
    <property type="molecule type" value="Genomic_DNA"/>
</dbReference>
<evidence type="ECO:0000313" key="4">
    <source>
        <dbReference type="Proteomes" id="UP000185860"/>
    </source>
</evidence>
<dbReference type="InterPro" id="IPR011006">
    <property type="entry name" value="CheY-like_superfamily"/>
</dbReference>
<dbReference type="PANTHER" id="PTHR44520">
    <property type="entry name" value="RESPONSE REGULATOR RCP1-RELATED"/>
    <property type="match status" value="1"/>
</dbReference>
<dbReference type="SMART" id="SM00448">
    <property type="entry name" value="REC"/>
    <property type="match status" value="1"/>
</dbReference>
<gene>
    <name evidence="3" type="ORF">NIES2119_07800</name>
</gene>
<dbReference type="AlphaFoldDB" id="A0A1U7IP37"/>
<evidence type="ECO:0000256" key="1">
    <source>
        <dbReference type="PROSITE-ProRule" id="PRU00169"/>
    </source>
</evidence>
<dbReference type="SUPFAM" id="SSF52172">
    <property type="entry name" value="CheY-like"/>
    <property type="match status" value="1"/>
</dbReference>
<dbReference type="GO" id="GO:0000160">
    <property type="term" value="P:phosphorelay signal transduction system"/>
    <property type="evidence" value="ECO:0007669"/>
    <property type="project" value="InterPro"/>
</dbReference>
<evidence type="ECO:0000259" key="2">
    <source>
        <dbReference type="PROSITE" id="PS50110"/>
    </source>
</evidence>
<dbReference type="PROSITE" id="PS50110">
    <property type="entry name" value="RESPONSE_REGULATORY"/>
    <property type="match status" value="1"/>
</dbReference>
<feature type="modified residue" description="4-aspartylphosphate" evidence="1">
    <location>
        <position position="69"/>
    </location>
</feature>
<dbReference type="InterPro" id="IPR052893">
    <property type="entry name" value="TCS_response_regulator"/>
</dbReference>
<organism evidence="3 4">
    <name type="scientific">[Phormidium ambiguum] IAM M-71</name>
    <dbReference type="NCBI Taxonomy" id="454136"/>
    <lineage>
        <taxon>Bacteria</taxon>
        <taxon>Bacillati</taxon>
        <taxon>Cyanobacteriota</taxon>
        <taxon>Cyanophyceae</taxon>
        <taxon>Oscillatoriophycideae</taxon>
        <taxon>Aerosakkonematales</taxon>
        <taxon>Aerosakkonemataceae</taxon>
        <taxon>Floridanema</taxon>
    </lineage>
</organism>
<dbReference type="CDD" id="cd17557">
    <property type="entry name" value="REC_Rcp-like"/>
    <property type="match status" value="1"/>
</dbReference>
<keyword evidence="1" id="KW-0597">Phosphoprotein</keyword>
<dbReference type="STRING" id="454136.NIES2119_07800"/>